<reference evidence="2" key="2">
    <citation type="submission" date="2020-09" db="EMBL/GenBank/DDBJ databases">
        <authorList>
            <person name="Sun Q."/>
            <person name="Zhou Y."/>
        </authorList>
    </citation>
    <scope>NUCLEOTIDE SEQUENCE</scope>
    <source>
        <strain evidence="2">CGMCC 4.7201</strain>
    </source>
</reference>
<protein>
    <submittedName>
        <fullName evidence="2">N-acetyltransferase</fullName>
    </submittedName>
</protein>
<dbReference type="AlphaFoldDB" id="A0A917ZLB4"/>
<dbReference type="Pfam" id="PF24553">
    <property type="entry name" value="Rv0428c_C"/>
    <property type="match status" value="1"/>
</dbReference>
<keyword evidence="3" id="KW-1185">Reference proteome</keyword>
<dbReference type="EMBL" id="BMMS01000007">
    <property type="protein sequence ID" value="GGO85950.1"/>
    <property type="molecule type" value="Genomic_DNA"/>
</dbReference>
<dbReference type="InterPro" id="IPR056935">
    <property type="entry name" value="Rv0428c-like_C"/>
</dbReference>
<dbReference type="RefSeq" id="WP_189131282.1">
    <property type="nucleotide sequence ID" value="NZ_BMMS01000007.1"/>
</dbReference>
<sequence>MVGDFALGGQLKVRITPSDVGKRVSVRRVTEIVGGRPVFGDVVGVLTSWDAGVLMITRRTGEVVRVSEDSLVAGKTVPRAPARRRAGSSASPAELQRIAARGWPALENEPLGGWTLRAASGFTRRANSVLPLGDPGLPLDEALDRVADWYARRSLPAYVQVTTGAEGSDEELAAALEERGWTGEASTLMRTAPLVPLTAIADDTRAVRLSREVDEAWLSRYHRTGRLGPEAAKVLGAGPSVWLATVPGEEPGRAPAAIGRCVVDGRWAGFAAIEVAPEHRRRGLGTAVMAALAARAAEEGADLAYLQVMEDNESARVMYDAMGFTTHHAYHYRRAPRP</sequence>
<comment type="caution">
    <text evidence="2">The sequence shown here is derived from an EMBL/GenBank/DDBJ whole genome shotgun (WGS) entry which is preliminary data.</text>
</comment>
<name>A0A917ZLB4_9ACTN</name>
<dbReference type="InterPro" id="IPR016181">
    <property type="entry name" value="Acyl_CoA_acyltransferase"/>
</dbReference>
<evidence type="ECO:0000313" key="2">
    <source>
        <dbReference type="EMBL" id="GGO85950.1"/>
    </source>
</evidence>
<dbReference type="GO" id="GO:0016747">
    <property type="term" value="F:acyltransferase activity, transferring groups other than amino-acyl groups"/>
    <property type="evidence" value="ECO:0007669"/>
    <property type="project" value="InterPro"/>
</dbReference>
<evidence type="ECO:0000313" key="3">
    <source>
        <dbReference type="Proteomes" id="UP000641932"/>
    </source>
</evidence>
<organism evidence="2 3">
    <name type="scientific">Wenjunlia tyrosinilytica</name>
    <dbReference type="NCBI Taxonomy" id="1544741"/>
    <lineage>
        <taxon>Bacteria</taxon>
        <taxon>Bacillati</taxon>
        <taxon>Actinomycetota</taxon>
        <taxon>Actinomycetes</taxon>
        <taxon>Kitasatosporales</taxon>
        <taxon>Streptomycetaceae</taxon>
        <taxon>Wenjunlia</taxon>
    </lineage>
</organism>
<dbReference type="InterPro" id="IPR000182">
    <property type="entry name" value="GNAT_dom"/>
</dbReference>
<gene>
    <name evidence="2" type="ORF">GCM10012280_20940</name>
</gene>
<dbReference type="PROSITE" id="PS51186">
    <property type="entry name" value="GNAT"/>
    <property type="match status" value="1"/>
</dbReference>
<feature type="domain" description="N-acetyltransferase" evidence="1">
    <location>
        <begin position="187"/>
        <end position="338"/>
    </location>
</feature>
<accession>A0A917ZLB4</accession>
<evidence type="ECO:0000259" key="1">
    <source>
        <dbReference type="PROSITE" id="PS51186"/>
    </source>
</evidence>
<dbReference type="Gene3D" id="3.40.630.30">
    <property type="match status" value="1"/>
</dbReference>
<dbReference type="SUPFAM" id="SSF55729">
    <property type="entry name" value="Acyl-CoA N-acyltransferases (Nat)"/>
    <property type="match status" value="1"/>
</dbReference>
<reference evidence="2" key="1">
    <citation type="journal article" date="2014" name="Int. J. Syst. Evol. Microbiol.">
        <title>Complete genome sequence of Corynebacterium casei LMG S-19264T (=DSM 44701T), isolated from a smear-ripened cheese.</title>
        <authorList>
            <consortium name="US DOE Joint Genome Institute (JGI-PGF)"/>
            <person name="Walter F."/>
            <person name="Albersmeier A."/>
            <person name="Kalinowski J."/>
            <person name="Ruckert C."/>
        </authorList>
    </citation>
    <scope>NUCLEOTIDE SEQUENCE</scope>
    <source>
        <strain evidence="2">CGMCC 4.7201</strain>
    </source>
</reference>
<dbReference type="Proteomes" id="UP000641932">
    <property type="component" value="Unassembled WGS sequence"/>
</dbReference>
<proteinExistence type="predicted"/>